<gene>
    <name evidence="2" type="ORF">CINC_LOCUS9787</name>
</gene>
<evidence type="ECO:0000313" key="2">
    <source>
        <dbReference type="EMBL" id="CAD0195837.1"/>
    </source>
</evidence>
<dbReference type="Proteomes" id="UP001154114">
    <property type="component" value="Chromosome 3"/>
</dbReference>
<evidence type="ECO:0000313" key="3">
    <source>
        <dbReference type="Proteomes" id="UP001154114"/>
    </source>
</evidence>
<protein>
    <submittedName>
        <fullName evidence="2">Uncharacterized protein</fullName>
    </submittedName>
</protein>
<feature type="compositionally biased region" description="Low complexity" evidence="1">
    <location>
        <begin position="1"/>
        <end position="14"/>
    </location>
</feature>
<feature type="region of interest" description="Disordered" evidence="1">
    <location>
        <begin position="1"/>
        <end position="30"/>
    </location>
</feature>
<accession>A0A9N8KUB5</accession>
<feature type="region of interest" description="Disordered" evidence="1">
    <location>
        <begin position="86"/>
        <end position="106"/>
    </location>
</feature>
<name>A0A9N8KUB5_CHRIL</name>
<organism evidence="2 3">
    <name type="scientific">Chrysodeixis includens</name>
    <name type="common">Soybean looper</name>
    <name type="synonym">Pseudoplusia includens</name>
    <dbReference type="NCBI Taxonomy" id="689277"/>
    <lineage>
        <taxon>Eukaryota</taxon>
        <taxon>Metazoa</taxon>
        <taxon>Ecdysozoa</taxon>
        <taxon>Arthropoda</taxon>
        <taxon>Hexapoda</taxon>
        <taxon>Insecta</taxon>
        <taxon>Pterygota</taxon>
        <taxon>Neoptera</taxon>
        <taxon>Endopterygota</taxon>
        <taxon>Lepidoptera</taxon>
        <taxon>Glossata</taxon>
        <taxon>Ditrysia</taxon>
        <taxon>Noctuoidea</taxon>
        <taxon>Noctuidae</taxon>
        <taxon>Plusiinae</taxon>
        <taxon>Chrysodeixis</taxon>
    </lineage>
</organism>
<dbReference type="AlphaFoldDB" id="A0A9N8KUB5"/>
<keyword evidence="3" id="KW-1185">Reference proteome</keyword>
<evidence type="ECO:0000256" key="1">
    <source>
        <dbReference type="SAM" id="MobiDB-lite"/>
    </source>
</evidence>
<proteinExistence type="predicted"/>
<dbReference type="EMBL" id="LR824006">
    <property type="protein sequence ID" value="CAD0195837.1"/>
    <property type="molecule type" value="Genomic_DNA"/>
</dbReference>
<sequence length="162" mass="16848">MRAAAGGRAGPAPRYKSCSPSEGEPRRPARLDLRLIRSQDATNMSQEHDLPKTARYITLLNDAQWSQQRGSGAQRRGEEPVAIARGSVARGPSPGANTDAAGPASAASAVSAQTGLIRDSSDLRINTSAGSSAARGVRRVACGVWRAARTRCAAAPCGQRAV</sequence>
<reference evidence="2" key="1">
    <citation type="submission" date="2021-12" db="EMBL/GenBank/DDBJ databases">
        <authorList>
            <person name="King R."/>
        </authorList>
    </citation>
    <scope>NUCLEOTIDE SEQUENCE</scope>
</reference>